<keyword evidence="2" id="KW-1185">Reference proteome</keyword>
<organism evidence="1 2">
    <name type="scientific">Ornithinibacter aureus</name>
    <dbReference type="NCBI Taxonomy" id="622664"/>
    <lineage>
        <taxon>Bacteria</taxon>
        <taxon>Bacillati</taxon>
        <taxon>Actinomycetota</taxon>
        <taxon>Actinomycetes</taxon>
        <taxon>Micrococcales</taxon>
        <taxon>Intrasporangiaceae</taxon>
        <taxon>Ornithinibacter</taxon>
    </lineage>
</organism>
<dbReference type="Proteomes" id="UP001500390">
    <property type="component" value="Unassembled WGS sequence"/>
</dbReference>
<protein>
    <submittedName>
        <fullName evidence="1">Uncharacterized protein</fullName>
    </submittedName>
</protein>
<proteinExistence type="predicted"/>
<reference evidence="2" key="1">
    <citation type="journal article" date="2019" name="Int. J. Syst. Evol. Microbiol.">
        <title>The Global Catalogue of Microorganisms (GCM) 10K type strain sequencing project: providing services to taxonomists for standard genome sequencing and annotation.</title>
        <authorList>
            <consortium name="The Broad Institute Genomics Platform"/>
            <consortium name="The Broad Institute Genome Sequencing Center for Infectious Disease"/>
            <person name="Wu L."/>
            <person name="Ma J."/>
        </authorList>
    </citation>
    <scope>NUCLEOTIDE SEQUENCE [LARGE SCALE GENOMIC DNA]</scope>
    <source>
        <strain evidence="2">JCM 17738</strain>
    </source>
</reference>
<name>A0ABP8K119_9MICO</name>
<accession>A0ABP8K119</accession>
<dbReference type="RefSeq" id="WP_159899767.1">
    <property type="nucleotide sequence ID" value="NZ_BAABFX010000033.1"/>
</dbReference>
<dbReference type="EMBL" id="BAABFX010000033">
    <property type="protein sequence ID" value="GAA4399098.1"/>
    <property type="molecule type" value="Genomic_DNA"/>
</dbReference>
<evidence type="ECO:0000313" key="1">
    <source>
        <dbReference type="EMBL" id="GAA4399098.1"/>
    </source>
</evidence>
<sequence>MDSEPVIASQDQPPLRPSVLPPLTGQETFNGVDATVADFWRFAMSDLRMNNTRGYLAEFLVARAVGAEGMRVEWDEYDVLTPGGIRIEVKSSAYLQNWEQRNLSRIQFSGLSRKADTTGGGEGPAEGTYHADVYVFAVQTATSHTGNDPLDVRQWDFYVLARQTIVALGQRSLGLAALARLTDGAVTYAELAAAIHQAAARRP</sequence>
<comment type="caution">
    <text evidence="1">The sequence shown here is derived from an EMBL/GenBank/DDBJ whole genome shotgun (WGS) entry which is preliminary data.</text>
</comment>
<evidence type="ECO:0000313" key="2">
    <source>
        <dbReference type="Proteomes" id="UP001500390"/>
    </source>
</evidence>
<gene>
    <name evidence="1" type="ORF">GCM10023153_24760</name>
</gene>